<dbReference type="Gene3D" id="1.20.1250.20">
    <property type="entry name" value="MFS general substrate transporter like domains"/>
    <property type="match status" value="1"/>
</dbReference>
<evidence type="ECO:0000259" key="8">
    <source>
        <dbReference type="PROSITE" id="PS50850"/>
    </source>
</evidence>
<evidence type="ECO:0000256" key="5">
    <source>
        <dbReference type="ARBA" id="ARBA00022989"/>
    </source>
</evidence>
<dbReference type="Gene3D" id="1.20.1720.10">
    <property type="entry name" value="Multidrug resistance protein D"/>
    <property type="match status" value="1"/>
</dbReference>
<proteinExistence type="predicted"/>
<dbReference type="InterPro" id="IPR011701">
    <property type="entry name" value="MFS"/>
</dbReference>
<accession>A0AAP9AJA9</accession>
<comment type="subcellular location">
    <subcellularLocation>
        <location evidence="1">Cell membrane</location>
        <topology evidence="1">Multi-pass membrane protein</topology>
    </subcellularLocation>
</comment>
<organism evidence="9 10">
    <name type="scientific">Leclercia adecarboxylata</name>
    <dbReference type="NCBI Taxonomy" id="83655"/>
    <lineage>
        <taxon>Bacteria</taxon>
        <taxon>Pseudomonadati</taxon>
        <taxon>Pseudomonadota</taxon>
        <taxon>Gammaproteobacteria</taxon>
        <taxon>Enterobacterales</taxon>
        <taxon>Enterobacteriaceae</taxon>
        <taxon>Leclercia</taxon>
    </lineage>
</organism>
<feature type="transmembrane region" description="Helical" evidence="7">
    <location>
        <begin position="411"/>
        <end position="429"/>
    </location>
</feature>
<dbReference type="AlphaFoldDB" id="A0AAP9AJA9"/>
<dbReference type="CDD" id="cd17502">
    <property type="entry name" value="MFS_Azr1_MDR_like"/>
    <property type="match status" value="1"/>
</dbReference>
<dbReference type="Proteomes" id="UP000317812">
    <property type="component" value="Chromosome"/>
</dbReference>
<evidence type="ECO:0000313" key="10">
    <source>
        <dbReference type="Proteomes" id="UP000317812"/>
    </source>
</evidence>
<evidence type="ECO:0000256" key="6">
    <source>
        <dbReference type="ARBA" id="ARBA00023136"/>
    </source>
</evidence>
<dbReference type="InterPro" id="IPR020846">
    <property type="entry name" value="MFS_dom"/>
</dbReference>
<dbReference type="GO" id="GO:0022857">
    <property type="term" value="F:transmembrane transporter activity"/>
    <property type="evidence" value="ECO:0007669"/>
    <property type="project" value="InterPro"/>
</dbReference>
<evidence type="ECO:0000256" key="2">
    <source>
        <dbReference type="ARBA" id="ARBA00022448"/>
    </source>
</evidence>
<gene>
    <name evidence="9" type="ORF">ES815_10270</name>
</gene>
<dbReference type="EMBL" id="CP035382">
    <property type="protein sequence ID" value="QDK18667.1"/>
    <property type="molecule type" value="Genomic_DNA"/>
</dbReference>
<dbReference type="PANTHER" id="PTHR23501">
    <property type="entry name" value="MAJOR FACILITATOR SUPERFAMILY"/>
    <property type="match status" value="1"/>
</dbReference>
<feature type="transmembrane region" description="Helical" evidence="7">
    <location>
        <begin position="274"/>
        <end position="298"/>
    </location>
</feature>
<protein>
    <submittedName>
        <fullName evidence="9">DHA2 family efflux MFS transporter permease subunit</fullName>
    </submittedName>
</protein>
<feature type="transmembrane region" description="Helical" evidence="7">
    <location>
        <begin position="111"/>
        <end position="135"/>
    </location>
</feature>
<keyword evidence="4 7" id="KW-0812">Transmembrane</keyword>
<evidence type="ECO:0000256" key="4">
    <source>
        <dbReference type="ARBA" id="ARBA00022692"/>
    </source>
</evidence>
<feature type="transmembrane region" description="Helical" evidence="7">
    <location>
        <begin position="310"/>
        <end position="328"/>
    </location>
</feature>
<dbReference type="PRINTS" id="PR01036">
    <property type="entry name" value="TCRTETB"/>
</dbReference>
<feature type="transmembrane region" description="Helical" evidence="7">
    <location>
        <begin position="340"/>
        <end position="361"/>
    </location>
</feature>
<dbReference type="NCBIfam" id="TIGR00711">
    <property type="entry name" value="efflux_EmrB"/>
    <property type="match status" value="1"/>
</dbReference>
<feature type="transmembrane region" description="Helical" evidence="7">
    <location>
        <begin position="86"/>
        <end position="105"/>
    </location>
</feature>
<feature type="transmembrane region" description="Helical" evidence="7">
    <location>
        <begin position="367"/>
        <end position="390"/>
    </location>
</feature>
<dbReference type="PANTHER" id="PTHR23501:SF197">
    <property type="entry name" value="COMD"/>
    <property type="match status" value="1"/>
</dbReference>
<feature type="transmembrane region" description="Helical" evidence="7">
    <location>
        <begin position="56"/>
        <end position="74"/>
    </location>
</feature>
<feature type="transmembrane region" description="Helical" evidence="7">
    <location>
        <begin position="207"/>
        <end position="224"/>
    </location>
</feature>
<dbReference type="GO" id="GO:0005886">
    <property type="term" value="C:plasma membrane"/>
    <property type="evidence" value="ECO:0007669"/>
    <property type="project" value="UniProtKB-SubCell"/>
</dbReference>
<feature type="domain" description="Major facilitator superfamily (MFS) profile" evidence="8">
    <location>
        <begin position="18"/>
        <end position="497"/>
    </location>
</feature>
<dbReference type="PROSITE" id="PS50850">
    <property type="entry name" value="MFS"/>
    <property type="match status" value="1"/>
</dbReference>
<feature type="transmembrane region" description="Helical" evidence="7">
    <location>
        <begin position="470"/>
        <end position="492"/>
    </location>
</feature>
<keyword evidence="2" id="KW-0813">Transport</keyword>
<evidence type="ECO:0000256" key="7">
    <source>
        <dbReference type="SAM" id="Phobius"/>
    </source>
</evidence>
<keyword evidence="3" id="KW-1003">Cell membrane</keyword>
<dbReference type="SUPFAM" id="SSF103473">
    <property type="entry name" value="MFS general substrate transporter"/>
    <property type="match status" value="1"/>
</dbReference>
<evidence type="ECO:0000256" key="1">
    <source>
        <dbReference type="ARBA" id="ARBA00004651"/>
    </source>
</evidence>
<keyword evidence="6 7" id="KW-0472">Membrane</keyword>
<dbReference type="InterPro" id="IPR004638">
    <property type="entry name" value="EmrB-like"/>
</dbReference>
<keyword evidence="5 7" id="KW-1133">Transmembrane helix</keyword>
<feature type="transmembrane region" description="Helical" evidence="7">
    <location>
        <begin position="174"/>
        <end position="195"/>
    </location>
</feature>
<dbReference type="InterPro" id="IPR036259">
    <property type="entry name" value="MFS_trans_sf"/>
</dbReference>
<feature type="transmembrane region" description="Helical" evidence="7">
    <location>
        <begin position="236"/>
        <end position="254"/>
    </location>
</feature>
<dbReference type="RefSeq" id="WP_142487697.1">
    <property type="nucleotide sequence ID" value="NZ_CP035382.1"/>
</dbReference>
<name>A0AAP9AJA9_9ENTR</name>
<sequence length="502" mass="53766">MASESTTQTKNAPSIRLLFSALLLVMLLSALDQTIVSTALPTIVGELGGLGGLDKLSWVVTAYILSSTIVVPLYGKFGDLFGRKIVLQIAIVLFLVGSALCGLAQNMTQLVLMRALQGLGGGGLMVISMAAVADVIPPADRGRYQGLFGGVFGLATVIGPLVGGFLVQHASWRWIFYINLPLGVFALLVIGAVFHGSAKRNKHEIDYLGAIYLSMALLCIILFTSEGGTVREWSDPQLWCILAFGLTGIAGFIYEERLAWEPIIPLSLFRDRSFLLCSLIGFIIGMSLFGSVTFLPLYLQIVKEATPTQAGLQLIPLMGGLLLTSIISGRIISRTGKYRLFPILGTLLGVVGMALLTRITIDSPVWQLYLFTGVLGAGLGLVMQVLVLAVQNSVSADQYGVATSGVTLFRSIGGAIGVALFGAVFTHVLQSGLMARIPEGTELPREMNPVAIHHLPDALRLDYLDAFGSAIHAVFLMAAGIMVLAFVLSWFLREAPLRKREA</sequence>
<feature type="transmembrane region" description="Helical" evidence="7">
    <location>
        <begin position="147"/>
        <end position="168"/>
    </location>
</feature>
<reference evidence="9 10" key="1">
    <citation type="submission" date="2019-01" db="EMBL/GenBank/DDBJ databases">
        <title>Florfenicol resistance in Enterobacteriaceae and whole-genome sequence analysis of florfenicol-resistant Leclercia adecarboxylata strain R25.</title>
        <authorList>
            <person name="Bao Q."/>
            <person name="Ying Y."/>
        </authorList>
    </citation>
    <scope>NUCLEOTIDE SEQUENCE [LARGE SCALE GENOMIC DNA]</scope>
    <source>
        <strain evidence="9 10">R25</strain>
    </source>
</reference>
<evidence type="ECO:0000256" key="3">
    <source>
        <dbReference type="ARBA" id="ARBA00022475"/>
    </source>
</evidence>
<evidence type="ECO:0000313" key="9">
    <source>
        <dbReference type="EMBL" id="QDK18667.1"/>
    </source>
</evidence>
<dbReference type="Pfam" id="PF07690">
    <property type="entry name" value="MFS_1"/>
    <property type="match status" value="1"/>
</dbReference>
<dbReference type="FunFam" id="1.20.1720.10:FF:000004">
    <property type="entry name" value="EmrB/QacA family drug resistance transporter"/>
    <property type="match status" value="1"/>
</dbReference>